<evidence type="ECO:0000313" key="1">
    <source>
        <dbReference type="EMBL" id="CEK93466.1"/>
    </source>
</evidence>
<reference evidence="1" key="1">
    <citation type="submission" date="2014-12" db="EMBL/GenBank/DDBJ databases">
        <title>Insight into the proteome of Arion vulgaris.</title>
        <authorList>
            <person name="Aradska J."/>
            <person name="Bulat T."/>
            <person name="Smidak R."/>
            <person name="Sarate P."/>
            <person name="Gangsoo J."/>
            <person name="Sialana F."/>
            <person name="Bilban M."/>
            <person name="Lubec G."/>
        </authorList>
    </citation>
    <scope>NUCLEOTIDE SEQUENCE</scope>
    <source>
        <tissue evidence="1">Skin</tissue>
    </source>
</reference>
<gene>
    <name evidence="1" type="primary">ORF195507</name>
</gene>
<organism evidence="1">
    <name type="scientific">Arion vulgaris</name>
    <dbReference type="NCBI Taxonomy" id="1028688"/>
    <lineage>
        <taxon>Eukaryota</taxon>
        <taxon>Metazoa</taxon>
        <taxon>Spiralia</taxon>
        <taxon>Lophotrochozoa</taxon>
        <taxon>Mollusca</taxon>
        <taxon>Gastropoda</taxon>
        <taxon>Heterobranchia</taxon>
        <taxon>Euthyneura</taxon>
        <taxon>Panpulmonata</taxon>
        <taxon>Eupulmonata</taxon>
        <taxon>Stylommatophora</taxon>
        <taxon>Helicina</taxon>
        <taxon>Arionoidea</taxon>
        <taxon>Arionidae</taxon>
        <taxon>Arion</taxon>
    </lineage>
</organism>
<dbReference type="AlphaFoldDB" id="A0A0B7BMC0"/>
<proteinExistence type="predicted"/>
<name>A0A0B7BMC0_9EUPU</name>
<accession>A0A0B7BMC0</accession>
<protein>
    <submittedName>
        <fullName evidence="1">Uncharacterized protein</fullName>
    </submittedName>
</protein>
<dbReference type="EMBL" id="HACG01046601">
    <property type="protein sequence ID" value="CEK93466.1"/>
    <property type="molecule type" value="Transcribed_RNA"/>
</dbReference>
<sequence length="56" mass="6341">MSHSNIDSRAQPAVLSIMHTPTKHGLMIEAYRASYGETLEKLQLTCRFIEAIHLMV</sequence>